<feature type="binding site" evidence="3">
    <location>
        <position position="79"/>
    </location>
    <ligand>
        <name>Cu cation</name>
        <dbReference type="ChEBI" id="CHEBI:23378"/>
    </ligand>
</feature>
<dbReference type="SUPFAM" id="SSF52833">
    <property type="entry name" value="Thioredoxin-like"/>
    <property type="match status" value="1"/>
</dbReference>
<dbReference type="PROSITE" id="PS51257">
    <property type="entry name" value="PROKAR_LIPOPROTEIN"/>
    <property type="match status" value="1"/>
</dbReference>
<dbReference type="PANTHER" id="PTHR12151">
    <property type="entry name" value="ELECTRON TRANSPORT PROTIN SCO1/SENC FAMILY MEMBER"/>
    <property type="match status" value="1"/>
</dbReference>
<evidence type="ECO:0000259" key="6">
    <source>
        <dbReference type="PROSITE" id="PS51352"/>
    </source>
</evidence>
<keyword evidence="8" id="KW-1185">Reference proteome</keyword>
<feature type="chain" id="PRO_5020327358" evidence="5">
    <location>
        <begin position="25"/>
        <end position="199"/>
    </location>
</feature>
<dbReference type="CDD" id="cd02968">
    <property type="entry name" value="SCO"/>
    <property type="match status" value="1"/>
</dbReference>
<feature type="signal peptide" evidence="5">
    <location>
        <begin position="1"/>
        <end position="24"/>
    </location>
</feature>
<dbReference type="Pfam" id="PF02630">
    <property type="entry name" value="SCO1-SenC"/>
    <property type="match status" value="1"/>
</dbReference>
<evidence type="ECO:0000256" key="2">
    <source>
        <dbReference type="ARBA" id="ARBA00023008"/>
    </source>
</evidence>
<evidence type="ECO:0000256" key="1">
    <source>
        <dbReference type="ARBA" id="ARBA00010996"/>
    </source>
</evidence>
<evidence type="ECO:0000256" key="3">
    <source>
        <dbReference type="PIRSR" id="PIRSR603782-1"/>
    </source>
</evidence>
<evidence type="ECO:0000256" key="4">
    <source>
        <dbReference type="PIRSR" id="PIRSR603782-2"/>
    </source>
</evidence>
<dbReference type="Gene3D" id="3.40.30.10">
    <property type="entry name" value="Glutaredoxin"/>
    <property type="match status" value="1"/>
</dbReference>
<keyword evidence="5" id="KW-0732">Signal</keyword>
<sequence>MSIVPARRVALRALGGVALLAALAACKDRPAFKGSSIAGTHLGKDVAMVDQDGKPRAMGDFAGKVVVAFFGYTHCPDVCPTSLAELAQVMQALGADAARVQVVMITVDPERDTPEVMKQYVTTFNPGFVGLTGSVAQLKAAASSFKAYYAKVPTKDGSDYSMDHSAAFYLLDQKGEAQVLVNNNAGVDALVHDIKLLLA</sequence>
<dbReference type="InterPro" id="IPR013766">
    <property type="entry name" value="Thioredoxin_domain"/>
</dbReference>
<dbReference type="AlphaFoldDB" id="A0A4Q1HJN5"/>
<keyword evidence="4" id="KW-1015">Disulfide bond</keyword>
<comment type="similarity">
    <text evidence="1">Belongs to the SCO1/2 family.</text>
</comment>
<comment type="caution">
    <text evidence="7">The sequence shown here is derived from an EMBL/GenBank/DDBJ whole genome shotgun (WGS) entry which is preliminary data.</text>
</comment>
<organism evidence="7 8">
    <name type="scientific">Achromobacter aloeverae</name>
    <dbReference type="NCBI Taxonomy" id="1750518"/>
    <lineage>
        <taxon>Bacteria</taxon>
        <taxon>Pseudomonadati</taxon>
        <taxon>Pseudomonadota</taxon>
        <taxon>Betaproteobacteria</taxon>
        <taxon>Burkholderiales</taxon>
        <taxon>Alcaligenaceae</taxon>
        <taxon>Achromobacter</taxon>
    </lineage>
</organism>
<evidence type="ECO:0000256" key="5">
    <source>
        <dbReference type="SAM" id="SignalP"/>
    </source>
</evidence>
<keyword evidence="2 3" id="KW-0186">Copper</keyword>
<dbReference type="Proteomes" id="UP000290849">
    <property type="component" value="Unassembled WGS sequence"/>
</dbReference>
<dbReference type="RefSeq" id="WP_129150636.1">
    <property type="nucleotide sequence ID" value="NZ_JBHSDO010000014.1"/>
</dbReference>
<name>A0A4Q1HJN5_9BURK</name>
<protein>
    <submittedName>
        <fullName evidence="7">SCO family protein</fullName>
    </submittedName>
</protein>
<dbReference type="InterPro" id="IPR036249">
    <property type="entry name" value="Thioredoxin-like_sf"/>
</dbReference>
<dbReference type="PANTHER" id="PTHR12151:SF25">
    <property type="entry name" value="LINALOOL DEHYDRATASE_ISOMERASE DOMAIN-CONTAINING PROTEIN"/>
    <property type="match status" value="1"/>
</dbReference>
<proteinExistence type="inferred from homology"/>
<dbReference type="OrthoDB" id="9790194at2"/>
<dbReference type="EMBL" id="PYAL01000003">
    <property type="protein sequence ID" value="RXN90201.1"/>
    <property type="molecule type" value="Genomic_DNA"/>
</dbReference>
<feature type="domain" description="Thioredoxin" evidence="6">
    <location>
        <begin position="23"/>
        <end position="199"/>
    </location>
</feature>
<dbReference type="GO" id="GO:0046872">
    <property type="term" value="F:metal ion binding"/>
    <property type="evidence" value="ECO:0007669"/>
    <property type="project" value="UniProtKB-KW"/>
</dbReference>
<evidence type="ECO:0000313" key="8">
    <source>
        <dbReference type="Proteomes" id="UP000290849"/>
    </source>
</evidence>
<keyword evidence="3" id="KW-0479">Metal-binding</keyword>
<feature type="disulfide bond" description="Redox-active" evidence="4">
    <location>
        <begin position="75"/>
        <end position="79"/>
    </location>
</feature>
<reference evidence="7 8" key="1">
    <citation type="journal article" date="2017" name="Int. J. Syst. Evol. Microbiol.">
        <title>Achromobacter aloeverae sp. nov., isolated from the root of Aloe vera (L.) Burm.f.</title>
        <authorList>
            <person name="Kuncharoen N."/>
            <person name="Muramatsu Y."/>
            <person name="Shibata C."/>
            <person name="Kamakura Y."/>
            <person name="Nakagawa Y."/>
            <person name="Tanasupawat S."/>
        </authorList>
    </citation>
    <scope>NUCLEOTIDE SEQUENCE [LARGE SCALE GENOMIC DNA]</scope>
    <source>
        <strain evidence="7 8">AVA-1</strain>
    </source>
</reference>
<accession>A0A4Q1HJN5</accession>
<evidence type="ECO:0000313" key="7">
    <source>
        <dbReference type="EMBL" id="RXN90201.1"/>
    </source>
</evidence>
<dbReference type="PROSITE" id="PS51352">
    <property type="entry name" value="THIOREDOXIN_2"/>
    <property type="match status" value="1"/>
</dbReference>
<dbReference type="InterPro" id="IPR003782">
    <property type="entry name" value="SCO1/SenC"/>
</dbReference>
<feature type="binding site" evidence="3">
    <location>
        <position position="164"/>
    </location>
    <ligand>
        <name>Cu cation</name>
        <dbReference type="ChEBI" id="CHEBI:23378"/>
    </ligand>
</feature>
<gene>
    <name evidence="7" type="ORF">C7R54_11780</name>
</gene>
<dbReference type="FunFam" id="3.40.30.10:FF:000013">
    <property type="entry name" value="Blast:Protein SCO1 homolog, mitochondrial"/>
    <property type="match status" value="1"/>
</dbReference>
<feature type="binding site" evidence="3">
    <location>
        <position position="75"/>
    </location>
    <ligand>
        <name>Cu cation</name>
        <dbReference type="ChEBI" id="CHEBI:23378"/>
    </ligand>
</feature>